<dbReference type="EMBL" id="LGRX02018549">
    <property type="protein sequence ID" value="KAK3259686.1"/>
    <property type="molecule type" value="Genomic_DNA"/>
</dbReference>
<sequence>MKPGEKDVAVDGFTLKGARSARIAHLDFTACAGVDKIPLHRKPRRGNVAGWDLCIISHALEPPTNGALSPRGLREPPIRGSI</sequence>
<gene>
    <name evidence="1" type="ORF">CYMTET_31328</name>
</gene>
<dbReference type="AlphaFoldDB" id="A0AAE0FI44"/>
<proteinExistence type="predicted"/>
<comment type="caution">
    <text evidence="1">The sequence shown here is derived from an EMBL/GenBank/DDBJ whole genome shotgun (WGS) entry which is preliminary data.</text>
</comment>
<dbReference type="Proteomes" id="UP001190700">
    <property type="component" value="Unassembled WGS sequence"/>
</dbReference>
<protein>
    <submittedName>
        <fullName evidence="1">Uncharacterized protein</fullName>
    </submittedName>
</protein>
<accession>A0AAE0FI44</accession>
<name>A0AAE0FI44_9CHLO</name>
<evidence type="ECO:0000313" key="1">
    <source>
        <dbReference type="EMBL" id="KAK3259686.1"/>
    </source>
</evidence>
<keyword evidence="2" id="KW-1185">Reference proteome</keyword>
<evidence type="ECO:0000313" key="2">
    <source>
        <dbReference type="Proteomes" id="UP001190700"/>
    </source>
</evidence>
<reference evidence="1 2" key="1">
    <citation type="journal article" date="2015" name="Genome Biol. Evol.">
        <title>Comparative Genomics of a Bacterivorous Green Alga Reveals Evolutionary Causalities and Consequences of Phago-Mixotrophic Mode of Nutrition.</title>
        <authorList>
            <person name="Burns J.A."/>
            <person name="Paasch A."/>
            <person name="Narechania A."/>
            <person name="Kim E."/>
        </authorList>
    </citation>
    <scope>NUCLEOTIDE SEQUENCE [LARGE SCALE GENOMIC DNA]</scope>
    <source>
        <strain evidence="1 2">PLY_AMNH</strain>
    </source>
</reference>
<organism evidence="1 2">
    <name type="scientific">Cymbomonas tetramitiformis</name>
    <dbReference type="NCBI Taxonomy" id="36881"/>
    <lineage>
        <taxon>Eukaryota</taxon>
        <taxon>Viridiplantae</taxon>
        <taxon>Chlorophyta</taxon>
        <taxon>Pyramimonadophyceae</taxon>
        <taxon>Pyramimonadales</taxon>
        <taxon>Pyramimonadaceae</taxon>
        <taxon>Cymbomonas</taxon>
    </lineage>
</organism>